<name>A0A286IFN9_9HYPH</name>
<evidence type="ECO:0000313" key="2">
    <source>
        <dbReference type="Proteomes" id="UP000219465"/>
    </source>
</evidence>
<evidence type="ECO:0000313" key="1">
    <source>
        <dbReference type="EMBL" id="SOE18892.1"/>
    </source>
</evidence>
<proteinExistence type="predicted"/>
<keyword evidence="2" id="KW-1185">Reference proteome</keyword>
<dbReference type="AlphaFoldDB" id="A0A286IFN9"/>
<protein>
    <submittedName>
        <fullName evidence="1">Uncharacterized protein</fullName>
    </submittedName>
</protein>
<dbReference type="EMBL" id="OCPC01000006">
    <property type="protein sequence ID" value="SOE18892.1"/>
    <property type="molecule type" value="Genomic_DNA"/>
</dbReference>
<sequence>MPVKRQLMLSTRGRKALFERAPQAYFHRGSGFALLGGLESHTRLITVFWMSKGKLVQAGIGPGADELVVVPAAGKHETQDHIASIARQVDIREDLETMQPGLPA</sequence>
<organism evidence="1 2">
    <name type="scientific">Hoeflea halophila</name>
    <dbReference type="NCBI Taxonomy" id="714899"/>
    <lineage>
        <taxon>Bacteria</taxon>
        <taxon>Pseudomonadati</taxon>
        <taxon>Pseudomonadota</taxon>
        <taxon>Alphaproteobacteria</taxon>
        <taxon>Hyphomicrobiales</taxon>
        <taxon>Rhizobiaceae</taxon>
        <taxon>Hoeflea</taxon>
    </lineage>
</organism>
<dbReference type="Proteomes" id="UP000219465">
    <property type="component" value="Unassembled WGS sequence"/>
</dbReference>
<accession>A0A286IFN9</accession>
<reference evidence="2" key="1">
    <citation type="submission" date="2017-08" db="EMBL/GenBank/DDBJ databases">
        <authorList>
            <person name="Varghese N."/>
            <person name="Submissions S."/>
        </authorList>
    </citation>
    <scope>NUCLEOTIDE SEQUENCE [LARGE SCALE GENOMIC DNA]</scope>
    <source>
        <strain evidence="2">KCTC 23107</strain>
    </source>
</reference>
<gene>
    <name evidence="1" type="ORF">SAMN05877838_3837</name>
</gene>